<name>A0AAT9GCV5_9RICK</name>
<keyword evidence="6" id="KW-0520">NAD</keyword>
<dbReference type="InterPro" id="IPR032837">
    <property type="entry name" value="G1PDH"/>
</dbReference>
<evidence type="ECO:0000256" key="7">
    <source>
        <dbReference type="ARBA" id="ARBA00023098"/>
    </source>
</evidence>
<organism evidence="10">
    <name type="scientific">Wolbachia endosymbiont of Sergentomyia squamirostris</name>
    <dbReference type="NCBI Taxonomy" id="3113640"/>
    <lineage>
        <taxon>Bacteria</taxon>
        <taxon>Pseudomonadati</taxon>
        <taxon>Pseudomonadota</taxon>
        <taxon>Alphaproteobacteria</taxon>
        <taxon>Rickettsiales</taxon>
        <taxon>Anaplasmataceae</taxon>
        <taxon>Wolbachieae</taxon>
        <taxon>Wolbachia</taxon>
    </lineage>
</organism>
<keyword evidence="8" id="KW-0594">Phospholipid biosynthesis</keyword>
<protein>
    <recommendedName>
        <fullName evidence="11">AraM protein</fullName>
    </recommendedName>
</protein>
<evidence type="ECO:0000256" key="9">
    <source>
        <dbReference type="ARBA" id="ARBA00023264"/>
    </source>
</evidence>
<keyword evidence="3" id="KW-0479">Metal-binding</keyword>
<evidence type="ECO:0000313" key="10">
    <source>
        <dbReference type="EMBL" id="BFD47703.1"/>
    </source>
</evidence>
<evidence type="ECO:0008006" key="11">
    <source>
        <dbReference type="Google" id="ProtNLM"/>
    </source>
</evidence>
<dbReference type="Gene3D" id="1.20.1090.10">
    <property type="entry name" value="Dehydroquinate synthase-like - alpha domain"/>
    <property type="match status" value="1"/>
</dbReference>
<keyword evidence="4" id="KW-0521">NADP</keyword>
<evidence type="ECO:0000256" key="5">
    <source>
        <dbReference type="ARBA" id="ARBA00023002"/>
    </source>
</evidence>
<dbReference type="PANTHER" id="PTHR43616:SF5">
    <property type="entry name" value="GLYCEROL DEHYDROGENASE 1"/>
    <property type="match status" value="1"/>
</dbReference>
<sequence>MHYLKQILHQTEQTFLREVITDYYLADDIYEICTRHGNDVFLVADKNTAKLLNKNVLNKIPNLIIPAPPAIPVSRAGMTSGREMTPSRAASLETVNLVRNKAKDSDLIVAFGSGTVNDICKYASYLEKKDYISFPTAASMNGYTSANASILVNGYKKSFKAHLPRAVYIDIDILANAPLRLTLSGFADFICRSTIQADWLLSHLLLGTEYNELPFTLVRDLEQILLREYTALTKRSRKVVLLLMEVLLISGLGMVISKGSYSASQGEHMIAHAMEMVTRDHSLLHGEKIAVTTITMANLQEKILSIQNPIIKPTTLDVKHITQCFDNIEFVRTFEQKQIMQQKIQEIICKEWHNISSLIKQNLLPAKHLQKIFEDLSIPHLPEHLSWNKEQYCKVVDLAFTTRDRFTFLDLANCIEES</sequence>
<gene>
    <name evidence="10" type="ORF">DMENIID0003_07770</name>
</gene>
<dbReference type="GO" id="GO:0046872">
    <property type="term" value="F:metal ion binding"/>
    <property type="evidence" value="ECO:0007669"/>
    <property type="project" value="UniProtKB-KW"/>
</dbReference>
<evidence type="ECO:0000256" key="6">
    <source>
        <dbReference type="ARBA" id="ARBA00023027"/>
    </source>
</evidence>
<evidence type="ECO:0000256" key="1">
    <source>
        <dbReference type="ARBA" id="ARBA00022490"/>
    </source>
</evidence>
<evidence type="ECO:0000256" key="8">
    <source>
        <dbReference type="ARBA" id="ARBA00023209"/>
    </source>
</evidence>
<keyword evidence="1" id="KW-0963">Cytoplasm</keyword>
<keyword evidence="9" id="KW-1208">Phospholipid metabolism</keyword>
<dbReference type="EMBL" id="AP029172">
    <property type="protein sequence ID" value="BFD47703.1"/>
    <property type="molecule type" value="Genomic_DNA"/>
</dbReference>
<dbReference type="SUPFAM" id="SSF56796">
    <property type="entry name" value="Dehydroquinate synthase-like"/>
    <property type="match status" value="1"/>
</dbReference>
<accession>A0AAT9GCV5</accession>
<dbReference type="GO" id="GO:0016614">
    <property type="term" value="F:oxidoreductase activity, acting on CH-OH group of donors"/>
    <property type="evidence" value="ECO:0007669"/>
    <property type="project" value="InterPro"/>
</dbReference>
<evidence type="ECO:0000256" key="3">
    <source>
        <dbReference type="ARBA" id="ARBA00022723"/>
    </source>
</evidence>
<dbReference type="InterPro" id="IPR016205">
    <property type="entry name" value="Glycerol_DH"/>
</dbReference>
<dbReference type="PANTHER" id="PTHR43616">
    <property type="entry name" value="GLYCEROL DEHYDROGENASE"/>
    <property type="match status" value="1"/>
</dbReference>
<dbReference type="Pfam" id="PF13685">
    <property type="entry name" value="Fe-ADH_2"/>
    <property type="match status" value="1"/>
</dbReference>
<keyword evidence="7" id="KW-0443">Lipid metabolism</keyword>
<dbReference type="GO" id="GO:0005829">
    <property type="term" value="C:cytosol"/>
    <property type="evidence" value="ECO:0007669"/>
    <property type="project" value="TreeGrafter"/>
</dbReference>
<dbReference type="GO" id="GO:0008654">
    <property type="term" value="P:phospholipid biosynthetic process"/>
    <property type="evidence" value="ECO:0007669"/>
    <property type="project" value="UniProtKB-KW"/>
</dbReference>
<evidence type="ECO:0000256" key="4">
    <source>
        <dbReference type="ARBA" id="ARBA00022857"/>
    </source>
</evidence>
<keyword evidence="5" id="KW-0560">Oxidoreductase</keyword>
<proteinExistence type="predicted"/>
<dbReference type="AlphaFoldDB" id="A0AAT9GCV5"/>
<keyword evidence="2" id="KW-0444">Lipid biosynthesis</keyword>
<reference evidence="10" key="1">
    <citation type="submission" date="2024-01" db="EMBL/GenBank/DDBJ databases">
        <title>Sequencing the genomes of a sandfly, Sergentomyia squamirostris, and its two endosymbionts.</title>
        <authorList>
            <person name="Itokawa K."/>
            <person name="Sanjoba C."/>
        </authorList>
    </citation>
    <scope>NUCLEOTIDE SEQUENCE</scope>
    <source>
        <strain evidence="10">WSSQ</strain>
    </source>
</reference>
<dbReference type="Gene3D" id="3.40.50.1970">
    <property type="match status" value="1"/>
</dbReference>
<evidence type="ECO:0000256" key="2">
    <source>
        <dbReference type="ARBA" id="ARBA00022516"/>
    </source>
</evidence>